<keyword evidence="4" id="KW-0325">Glycoprotein</keyword>
<evidence type="ECO:0000256" key="3">
    <source>
        <dbReference type="ARBA" id="ARBA00022801"/>
    </source>
</evidence>
<evidence type="ECO:0000256" key="2">
    <source>
        <dbReference type="ARBA" id="ARBA00011738"/>
    </source>
</evidence>
<dbReference type="InterPro" id="IPR001360">
    <property type="entry name" value="Glyco_hydro_1"/>
</dbReference>
<dbReference type="RefSeq" id="XP_025830262.1">
    <property type="nucleotide sequence ID" value="XM_025974477.1"/>
</dbReference>
<comment type="similarity">
    <text evidence="1 6">Belongs to the glycosyl hydrolase 1 family.</text>
</comment>
<dbReference type="Proteomes" id="UP000192223">
    <property type="component" value="Unplaced"/>
</dbReference>
<organism evidence="8 9">
    <name type="scientific">Agrilus planipennis</name>
    <name type="common">Emerald ash borer</name>
    <name type="synonym">Agrilus marcopoli</name>
    <dbReference type="NCBI Taxonomy" id="224129"/>
    <lineage>
        <taxon>Eukaryota</taxon>
        <taxon>Metazoa</taxon>
        <taxon>Ecdysozoa</taxon>
        <taxon>Arthropoda</taxon>
        <taxon>Hexapoda</taxon>
        <taxon>Insecta</taxon>
        <taxon>Pterygota</taxon>
        <taxon>Neoptera</taxon>
        <taxon>Endopterygota</taxon>
        <taxon>Coleoptera</taxon>
        <taxon>Polyphaga</taxon>
        <taxon>Elateriformia</taxon>
        <taxon>Buprestoidea</taxon>
        <taxon>Buprestidae</taxon>
        <taxon>Agrilinae</taxon>
        <taxon>Agrilus</taxon>
    </lineage>
</organism>
<reference evidence="9" key="1">
    <citation type="submission" date="2025-08" db="UniProtKB">
        <authorList>
            <consortium name="RefSeq"/>
        </authorList>
    </citation>
    <scope>IDENTIFICATION</scope>
    <source>
        <tissue evidence="9">Entire body</tissue>
    </source>
</reference>
<comment type="subunit">
    <text evidence="2">Homodimer.</text>
</comment>
<dbReference type="PANTHER" id="PTHR10353">
    <property type="entry name" value="GLYCOSYL HYDROLASE"/>
    <property type="match status" value="1"/>
</dbReference>
<evidence type="ECO:0000256" key="6">
    <source>
        <dbReference type="RuleBase" id="RU003690"/>
    </source>
</evidence>
<evidence type="ECO:0000256" key="1">
    <source>
        <dbReference type="ARBA" id="ARBA00010838"/>
    </source>
</evidence>
<protein>
    <submittedName>
        <fullName evidence="9">Myrosinase 1-like</fullName>
    </submittedName>
</protein>
<dbReference type="GO" id="GO:0005975">
    <property type="term" value="P:carbohydrate metabolic process"/>
    <property type="evidence" value="ECO:0007669"/>
    <property type="project" value="InterPro"/>
</dbReference>
<dbReference type="FunCoup" id="A0A7F5R3M8">
    <property type="interactions" value="3"/>
</dbReference>
<gene>
    <name evidence="9" type="primary">LOC108733546</name>
</gene>
<dbReference type="PRINTS" id="PR00131">
    <property type="entry name" value="GLHYDRLASE1"/>
</dbReference>
<dbReference type="PANTHER" id="PTHR10353:SF36">
    <property type="entry name" value="LP05116P"/>
    <property type="match status" value="1"/>
</dbReference>
<dbReference type="Pfam" id="PF00232">
    <property type="entry name" value="Glyco_hydro_1"/>
    <property type="match status" value="1"/>
</dbReference>
<dbReference type="AlphaFoldDB" id="A0A7F5R3M8"/>
<accession>A0A7F5R3M8</accession>
<dbReference type="InterPro" id="IPR017853">
    <property type="entry name" value="GH"/>
</dbReference>
<sequence>MWTKGILFFTIYFVKGIHCELSNLYFPDDFLFGTATSSYQIEGAWNEDGKGENIWDHLTHNHTHLIRDRSNGDIACDSYHKYKEDIALLKDLGVSVYRFSFSWSRIFPHGHPYKPNPAGIAHYVAFLDELAANNITAMATLFHWDLPQPLQELGGWTNPRIVPCFAEYAKVAFENFGSKVKYWITVNEPHQVCQEGYGSDNLAPVLNMSGIADYQCGHNLIKAHAIAYHIYNDTYRHLYNGKIGITIHGIWYEPQTPKDEETADRMMQFNFGWWAHPIFTSQGDYPAVMKEYIAKRSTLQGYKRSRLPEFTQEEIDSIKGTSDFLGLNHYTSYFVTDAKINNLDTHFSSDHQVQANAKISWGSAAAPWIKVVPWGFRKILNWLQNTYNPSEIHVTENGFSDHGGLNDTTRVSYFGQYLQNLNAAIVLDKVRVKSYAAWSLLDNFEWLDGYVNRFGMYDVDFSDPNRPRTPKASALFYKDVIRNRRVGEFVKVN</sequence>
<dbReference type="OrthoDB" id="65569at2759"/>
<dbReference type="Gene3D" id="3.20.20.80">
    <property type="entry name" value="Glycosidases"/>
    <property type="match status" value="1"/>
</dbReference>
<dbReference type="FunFam" id="3.20.20.80:FF:000013">
    <property type="entry name" value="lactase-phlorizin hydrolase"/>
    <property type="match status" value="1"/>
</dbReference>
<name>A0A7F5R3M8_AGRPL</name>
<evidence type="ECO:0000256" key="4">
    <source>
        <dbReference type="ARBA" id="ARBA00023180"/>
    </source>
</evidence>
<dbReference type="KEGG" id="apln:108733546"/>
<dbReference type="InterPro" id="IPR033132">
    <property type="entry name" value="GH_1_N_CS"/>
</dbReference>
<proteinExistence type="inferred from homology"/>
<feature type="chain" id="PRO_5028805124" evidence="7">
    <location>
        <begin position="17"/>
        <end position="493"/>
    </location>
</feature>
<dbReference type="PROSITE" id="PS00653">
    <property type="entry name" value="GLYCOSYL_HYDROL_F1_2"/>
    <property type="match status" value="1"/>
</dbReference>
<evidence type="ECO:0000313" key="8">
    <source>
        <dbReference type="Proteomes" id="UP000192223"/>
    </source>
</evidence>
<evidence type="ECO:0000256" key="5">
    <source>
        <dbReference type="ARBA" id="ARBA00023295"/>
    </source>
</evidence>
<keyword evidence="7" id="KW-0732">Signal</keyword>
<keyword evidence="5" id="KW-0326">Glycosidase</keyword>
<dbReference type="GeneID" id="108733546"/>
<evidence type="ECO:0000256" key="7">
    <source>
        <dbReference type="SAM" id="SignalP"/>
    </source>
</evidence>
<dbReference type="InParanoid" id="A0A7F5R3M8"/>
<feature type="signal peptide" evidence="7">
    <location>
        <begin position="1"/>
        <end position="16"/>
    </location>
</feature>
<dbReference type="GO" id="GO:0008422">
    <property type="term" value="F:beta-glucosidase activity"/>
    <property type="evidence" value="ECO:0007669"/>
    <property type="project" value="TreeGrafter"/>
</dbReference>
<keyword evidence="8" id="KW-1185">Reference proteome</keyword>
<dbReference type="SUPFAM" id="SSF51445">
    <property type="entry name" value="(Trans)glycosidases"/>
    <property type="match status" value="1"/>
</dbReference>
<evidence type="ECO:0000313" key="9">
    <source>
        <dbReference type="RefSeq" id="XP_025830262.1"/>
    </source>
</evidence>
<keyword evidence="3" id="KW-0378">Hydrolase</keyword>